<dbReference type="PANTHER" id="PTHR12202">
    <property type="entry name" value="ESF1 HOMOLOG"/>
    <property type="match status" value="1"/>
</dbReference>
<name>A0A8E0RTW5_9TREM</name>
<dbReference type="InterPro" id="IPR056750">
    <property type="entry name" value="RRM_ESF1"/>
</dbReference>
<dbReference type="GO" id="GO:0003723">
    <property type="term" value="F:RNA binding"/>
    <property type="evidence" value="ECO:0007669"/>
    <property type="project" value="TreeGrafter"/>
</dbReference>
<dbReference type="Proteomes" id="UP000728185">
    <property type="component" value="Unassembled WGS sequence"/>
</dbReference>
<feature type="region of interest" description="Disordered" evidence="1">
    <location>
        <begin position="395"/>
        <end position="425"/>
    </location>
</feature>
<dbReference type="GO" id="GO:0006364">
    <property type="term" value="P:rRNA processing"/>
    <property type="evidence" value="ECO:0007669"/>
    <property type="project" value="InterPro"/>
</dbReference>
<feature type="compositionally biased region" description="Polar residues" evidence="1">
    <location>
        <begin position="61"/>
        <end position="78"/>
    </location>
</feature>
<feature type="compositionally biased region" description="Basic residues" evidence="1">
    <location>
        <begin position="521"/>
        <end position="530"/>
    </location>
</feature>
<evidence type="ECO:0000256" key="1">
    <source>
        <dbReference type="SAM" id="MobiDB-lite"/>
    </source>
</evidence>
<proteinExistence type="predicted"/>
<evidence type="ECO:0000313" key="3">
    <source>
        <dbReference type="EMBL" id="KAA0193592.1"/>
    </source>
</evidence>
<dbReference type="EMBL" id="LUCM01004929">
    <property type="protein sequence ID" value="KAA0193592.1"/>
    <property type="molecule type" value="Genomic_DNA"/>
</dbReference>
<feature type="region of interest" description="Disordered" evidence="1">
    <location>
        <begin position="1"/>
        <end position="31"/>
    </location>
</feature>
<dbReference type="InterPro" id="IPR039754">
    <property type="entry name" value="Esf1"/>
</dbReference>
<feature type="compositionally biased region" description="Low complexity" evidence="1">
    <location>
        <begin position="395"/>
        <end position="404"/>
    </location>
</feature>
<comment type="caution">
    <text evidence="3">The sequence shown here is derived from an EMBL/GenBank/DDBJ whole genome shotgun (WGS) entry which is preliminary data.</text>
</comment>
<feature type="compositionally biased region" description="Basic and acidic residues" evidence="1">
    <location>
        <begin position="89"/>
        <end position="104"/>
    </location>
</feature>
<feature type="compositionally biased region" description="Acidic residues" evidence="1">
    <location>
        <begin position="105"/>
        <end position="124"/>
    </location>
</feature>
<protein>
    <submittedName>
        <fullName evidence="3">Pre-rRNA-processing protein esf1</fullName>
    </submittedName>
</protein>
<gene>
    <name evidence="3" type="ORF">FBUS_00793</name>
</gene>
<feature type="region of interest" description="Disordered" evidence="1">
    <location>
        <begin position="61"/>
        <end position="138"/>
    </location>
</feature>
<feature type="compositionally biased region" description="Basic and acidic residues" evidence="1">
    <location>
        <begin position="218"/>
        <end position="227"/>
    </location>
</feature>
<sequence>MKSIDVDQVSRNPKFAPAKRSSQQKARSVRDLFADVDQEPIFKDKRGRPWVKNPRAYVKTQLSKTRHLNPNETTTSEQLMEVDNEPEYSEDHDLQKKVLDTREESSDEDSDQSEQSDSASDNDESITSTESDSERDPTEVIADLQDADWHELTKDAAPAKNIGKRLALLHFDWDNTKAENIYMVVESFLPPKGHIECVTIYPSEFGIKRIAEEAVHGPQELIDKPTEADETSDTDNEEKQVPFDVEEKSGWRQASTSLRRRIRQYQLSRLKYFYAIIEFDSAETAEAVYNACDGFEYESSGARLDLRFVDDKEEFAVPPEHAHLVSECREINKAKYTPRPFETSALHRTRIGITWDKTPTERTCWLRDQFKPEADPRCTLTEDKDELEKYLVLSSSGASTAASSDVDEEPPAPTVPRIHRHRPKKMAPEELRAALLGAVGTDPTDSIKSDNDLNTGQTVALKRGAETAGGEEDEVEEEEVFDLNPPSESEVQEDDNEQYELGPVEKKASKHSVVSMSTKVGKNKRKVRRRILPEAMDDRFPADSSASSSEELEPTQTAEKSRKRKYKERQRSKMLAKKRKVQERLERQARLWNLDEDNNHQDVATGDANPGLVAEDDRFDQFLADPTFKISQTHPDYKEAVDFLKYMRRRKALQLHSSSHSPTPVS</sequence>
<dbReference type="PANTHER" id="PTHR12202:SF0">
    <property type="entry name" value="ESF1 HOMOLOG"/>
    <property type="match status" value="1"/>
</dbReference>
<dbReference type="OrthoDB" id="431825at2759"/>
<keyword evidence="4" id="KW-1185">Reference proteome</keyword>
<reference evidence="3" key="1">
    <citation type="submission" date="2019-05" db="EMBL/GenBank/DDBJ databases">
        <title>Annotation for the trematode Fasciolopsis buski.</title>
        <authorList>
            <person name="Choi Y.-J."/>
        </authorList>
    </citation>
    <scope>NUCLEOTIDE SEQUENCE</scope>
    <source>
        <strain evidence="3">HT</strain>
        <tissue evidence="3">Whole worm</tissue>
    </source>
</reference>
<organism evidence="3 4">
    <name type="scientific">Fasciolopsis buskii</name>
    <dbReference type="NCBI Taxonomy" id="27845"/>
    <lineage>
        <taxon>Eukaryota</taxon>
        <taxon>Metazoa</taxon>
        <taxon>Spiralia</taxon>
        <taxon>Lophotrochozoa</taxon>
        <taxon>Platyhelminthes</taxon>
        <taxon>Trematoda</taxon>
        <taxon>Digenea</taxon>
        <taxon>Plagiorchiida</taxon>
        <taxon>Echinostomata</taxon>
        <taxon>Echinostomatoidea</taxon>
        <taxon>Fasciolidae</taxon>
        <taxon>Fasciolopsis</taxon>
    </lineage>
</organism>
<dbReference type="AlphaFoldDB" id="A0A8E0RTW5"/>
<feature type="region of interest" description="Disordered" evidence="1">
    <location>
        <begin position="463"/>
        <end position="612"/>
    </location>
</feature>
<feature type="compositionally biased region" description="Basic residues" evidence="1">
    <location>
        <begin position="561"/>
        <end position="581"/>
    </location>
</feature>
<dbReference type="Pfam" id="PF25121">
    <property type="entry name" value="RRM_ESF1"/>
    <property type="match status" value="1"/>
</dbReference>
<accession>A0A8E0RTW5</accession>
<feature type="domain" description="ESF1 RRM" evidence="2">
    <location>
        <begin position="164"/>
        <end position="320"/>
    </location>
</feature>
<evidence type="ECO:0000259" key="2">
    <source>
        <dbReference type="Pfam" id="PF25121"/>
    </source>
</evidence>
<feature type="region of interest" description="Disordered" evidence="1">
    <location>
        <begin position="218"/>
        <end position="241"/>
    </location>
</feature>
<feature type="compositionally biased region" description="Acidic residues" evidence="1">
    <location>
        <begin position="469"/>
        <end position="481"/>
    </location>
</feature>
<evidence type="ECO:0000313" key="4">
    <source>
        <dbReference type="Proteomes" id="UP000728185"/>
    </source>
</evidence>